<feature type="compositionally biased region" description="Polar residues" evidence="1">
    <location>
        <begin position="167"/>
        <end position="177"/>
    </location>
</feature>
<feature type="compositionally biased region" description="Polar residues" evidence="1">
    <location>
        <begin position="1"/>
        <end position="15"/>
    </location>
</feature>
<evidence type="ECO:0000313" key="2">
    <source>
        <dbReference type="EMBL" id="PWN45578.1"/>
    </source>
</evidence>
<name>A0A316W951_9BASI</name>
<protein>
    <submittedName>
        <fullName evidence="2">Uncharacterized protein</fullName>
    </submittedName>
</protein>
<reference evidence="2 3" key="1">
    <citation type="journal article" date="2018" name="Mol. Biol. Evol.">
        <title>Broad Genomic Sampling Reveals a Smut Pathogenic Ancestry of the Fungal Clade Ustilaginomycotina.</title>
        <authorList>
            <person name="Kijpornyongpan T."/>
            <person name="Mondo S.J."/>
            <person name="Barry K."/>
            <person name="Sandor L."/>
            <person name="Lee J."/>
            <person name="Lipzen A."/>
            <person name="Pangilinan J."/>
            <person name="LaButti K."/>
            <person name="Hainaut M."/>
            <person name="Henrissat B."/>
            <person name="Grigoriev I.V."/>
            <person name="Spatafora J.W."/>
            <person name="Aime M.C."/>
        </authorList>
    </citation>
    <scope>NUCLEOTIDE SEQUENCE [LARGE SCALE GENOMIC DNA]</scope>
    <source>
        <strain evidence="2 3">MCA 4658</strain>
    </source>
</reference>
<feature type="region of interest" description="Disordered" evidence="1">
    <location>
        <begin position="277"/>
        <end position="305"/>
    </location>
</feature>
<feature type="compositionally biased region" description="Polar residues" evidence="1">
    <location>
        <begin position="278"/>
        <end position="290"/>
    </location>
</feature>
<sequence length="305" mass="32155">MTSTTVVSQDSNRVQLRTLAPLRDRLRGAARKRPASQTSPHHATCPLRAPTPPLPSACFTMQRHGGRFVANLDSEAKKLPREPVVVWRRQRVSAASAGADSSSSSSSSYKMLKWVNTGHTVTFPESADEPRGEEAQAEVAAVEAEALAQAEAQAVQVQAEAEAAATHSHNSGHTSADTPMDLHDRIGQASGDASSGGAPFVDGTGAAMQVDEQVDLGAPPASTGVQPVSQSITQSSTPLPPSSTVHARSRGAARCEANCPLGLLPCNSSIRAHARKQYSLSRTGTRNLCSAPQPRKSRATRMRQS</sequence>
<dbReference type="Proteomes" id="UP000245783">
    <property type="component" value="Unassembled WGS sequence"/>
</dbReference>
<dbReference type="GeneID" id="37032416"/>
<feature type="region of interest" description="Disordered" evidence="1">
    <location>
        <begin position="121"/>
        <end position="140"/>
    </location>
</feature>
<feature type="compositionally biased region" description="Low complexity" evidence="1">
    <location>
        <begin position="153"/>
        <end position="165"/>
    </location>
</feature>
<feature type="region of interest" description="Disordered" evidence="1">
    <location>
        <begin position="216"/>
        <end position="248"/>
    </location>
</feature>
<feature type="region of interest" description="Disordered" evidence="1">
    <location>
        <begin position="1"/>
        <end position="49"/>
    </location>
</feature>
<feature type="compositionally biased region" description="Low complexity" evidence="1">
    <location>
        <begin position="189"/>
        <end position="198"/>
    </location>
</feature>
<dbReference type="EMBL" id="KZ819354">
    <property type="protein sequence ID" value="PWN45578.1"/>
    <property type="molecule type" value="Genomic_DNA"/>
</dbReference>
<dbReference type="InParanoid" id="A0A316W951"/>
<keyword evidence="3" id="KW-1185">Reference proteome</keyword>
<accession>A0A316W951</accession>
<dbReference type="OrthoDB" id="3366682at2759"/>
<evidence type="ECO:0000256" key="1">
    <source>
        <dbReference type="SAM" id="MobiDB-lite"/>
    </source>
</evidence>
<gene>
    <name evidence="2" type="ORF">IE81DRAFT_162267</name>
</gene>
<evidence type="ECO:0000313" key="3">
    <source>
        <dbReference type="Proteomes" id="UP000245783"/>
    </source>
</evidence>
<feature type="compositionally biased region" description="Basic residues" evidence="1">
    <location>
        <begin position="295"/>
        <end position="305"/>
    </location>
</feature>
<organism evidence="2 3">
    <name type="scientific">Ceraceosorus guamensis</name>
    <dbReference type="NCBI Taxonomy" id="1522189"/>
    <lineage>
        <taxon>Eukaryota</taxon>
        <taxon>Fungi</taxon>
        <taxon>Dikarya</taxon>
        <taxon>Basidiomycota</taxon>
        <taxon>Ustilaginomycotina</taxon>
        <taxon>Exobasidiomycetes</taxon>
        <taxon>Ceraceosorales</taxon>
        <taxon>Ceraceosoraceae</taxon>
        <taxon>Ceraceosorus</taxon>
    </lineage>
</organism>
<dbReference type="RefSeq" id="XP_025372738.1">
    <property type="nucleotide sequence ID" value="XM_025510546.1"/>
</dbReference>
<dbReference type="AlphaFoldDB" id="A0A316W951"/>
<feature type="region of interest" description="Disordered" evidence="1">
    <location>
        <begin position="153"/>
        <end position="203"/>
    </location>
</feature>
<proteinExistence type="predicted"/>